<keyword evidence="12" id="KW-0326">Glycosidase</keyword>
<feature type="domain" description="Formamidopyrimidine-DNA glycosylase catalytic" evidence="15">
    <location>
        <begin position="2"/>
        <end position="76"/>
    </location>
</feature>
<dbReference type="GO" id="GO:0008270">
    <property type="term" value="F:zinc ion binding"/>
    <property type="evidence" value="ECO:0007669"/>
    <property type="project" value="UniProtKB-KW"/>
</dbReference>
<dbReference type="SUPFAM" id="SSF57716">
    <property type="entry name" value="Glucocorticoid receptor-like (DNA-binding domain)"/>
    <property type="match status" value="1"/>
</dbReference>
<dbReference type="Pfam" id="PF01149">
    <property type="entry name" value="Fapy_DNA_glyco"/>
    <property type="match status" value="1"/>
</dbReference>
<dbReference type="SMART" id="SM00898">
    <property type="entry name" value="Fapy_DNA_glyco"/>
    <property type="match status" value="1"/>
</dbReference>
<dbReference type="AlphaFoldDB" id="A0A428Z7Z3"/>
<comment type="caution">
    <text evidence="16">The sequence shown here is derived from an EMBL/GenBank/DDBJ whole genome shotgun (WGS) entry which is preliminary data.</text>
</comment>
<evidence type="ECO:0000256" key="5">
    <source>
        <dbReference type="ARBA" id="ARBA00022771"/>
    </source>
</evidence>
<accession>A0A428Z7Z3</accession>
<evidence type="ECO:0000259" key="15">
    <source>
        <dbReference type="PROSITE" id="PS51068"/>
    </source>
</evidence>
<evidence type="ECO:0000256" key="12">
    <source>
        <dbReference type="ARBA" id="ARBA00023295"/>
    </source>
</evidence>
<dbReference type="Pfam" id="PF06831">
    <property type="entry name" value="H2TH"/>
    <property type="match status" value="1"/>
</dbReference>
<dbReference type="SUPFAM" id="SSF46946">
    <property type="entry name" value="S13-like H2TH domain"/>
    <property type="match status" value="1"/>
</dbReference>
<evidence type="ECO:0000256" key="7">
    <source>
        <dbReference type="ARBA" id="ARBA00022833"/>
    </source>
</evidence>
<evidence type="ECO:0000256" key="11">
    <source>
        <dbReference type="ARBA" id="ARBA00023268"/>
    </source>
</evidence>
<evidence type="ECO:0000313" key="16">
    <source>
        <dbReference type="EMBL" id="RSM83924.1"/>
    </source>
</evidence>
<evidence type="ECO:0000256" key="3">
    <source>
        <dbReference type="ARBA" id="ARBA00022723"/>
    </source>
</evidence>
<dbReference type="GO" id="GO:0000703">
    <property type="term" value="F:oxidized pyrimidine nucleobase lesion DNA N-glycosylase activity"/>
    <property type="evidence" value="ECO:0007669"/>
    <property type="project" value="TreeGrafter"/>
</dbReference>
<dbReference type="InterPro" id="IPR000214">
    <property type="entry name" value="Znf_DNA_glyclase/AP_lyase"/>
</dbReference>
<feature type="domain" description="FPG-type" evidence="14">
    <location>
        <begin position="223"/>
        <end position="261"/>
    </location>
</feature>
<dbReference type="InterPro" id="IPR035937">
    <property type="entry name" value="FPG_N"/>
</dbReference>
<gene>
    <name evidence="16" type="ORF">DMH04_22525</name>
</gene>
<evidence type="ECO:0000256" key="8">
    <source>
        <dbReference type="ARBA" id="ARBA00023125"/>
    </source>
</evidence>
<dbReference type="InterPro" id="IPR015886">
    <property type="entry name" value="H2TH_FPG"/>
</dbReference>
<evidence type="ECO:0000256" key="9">
    <source>
        <dbReference type="ARBA" id="ARBA00023204"/>
    </source>
</evidence>
<keyword evidence="9" id="KW-0234">DNA repair</keyword>
<dbReference type="CDD" id="cd08971">
    <property type="entry name" value="AcNei2_N"/>
    <property type="match status" value="1"/>
</dbReference>
<keyword evidence="11" id="KW-0511">Multifunctional enzyme</keyword>
<sequence length="274" mass="30079">MPEGDTVFQSGHQLRQALAGQVLVRGELRHPRLSTHNLAGRTVTGVRTVGKHIFIRFDNNVSFHNHLLMDGGWNFGRPGARWRSPAHQVRAVLTTSTAEAIGVRLHQMQLLATDKENALIGHLGPDLLDPSWTDEHTQRAEQALASDPAREIGIALLDQRVMAGIGNVYKAEVCFLLGVSPWAPVSEVDVSRAVSISRDLLVRNALSPRRSTTGSTVRGRELWVYEQARRGCLKCGGRIKVADQGSGLEVRKTWYCPACQPLPQNSLPPTGHST</sequence>
<comment type="similarity">
    <text evidence="1">Belongs to the FPG family.</text>
</comment>
<keyword evidence="10" id="KW-0456">Lyase</keyword>
<dbReference type="EC" id="4.2.99.18" evidence="2"/>
<keyword evidence="3" id="KW-0479">Metal-binding</keyword>
<evidence type="ECO:0000313" key="17">
    <source>
        <dbReference type="Proteomes" id="UP000287547"/>
    </source>
</evidence>
<dbReference type="GO" id="GO:0003684">
    <property type="term" value="F:damaged DNA binding"/>
    <property type="evidence" value="ECO:0007669"/>
    <property type="project" value="InterPro"/>
</dbReference>
<evidence type="ECO:0000256" key="10">
    <source>
        <dbReference type="ARBA" id="ARBA00023239"/>
    </source>
</evidence>
<name>A0A428Z7Z3_KIBAR</name>
<dbReference type="SUPFAM" id="SSF81624">
    <property type="entry name" value="N-terminal domain of MutM-like DNA repair proteins"/>
    <property type="match status" value="1"/>
</dbReference>
<dbReference type="PANTHER" id="PTHR42697:SF1">
    <property type="entry name" value="ENDONUCLEASE 8"/>
    <property type="match status" value="1"/>
</dbReference>
<keyword evidence="7" id="KW-0862">Zinc</keyword>
<dbReference type="InterPro" id="IPR010979">
    <property type="entry name" value="Ribosomal_uS13-like_H2TH"/>
</dbReference>
<dbReference type="SMART" id="SM01232">
    <property type="entry name" value="H2TH"/>
    <property type="match status" value="1"/>
</dbReference>
<dbReference type="Gene3D" id="3.20.190.10">
    <property type="entry name" value="MutM-like, N-terminal"/>
    <property type="match status" value="1"/>
</dbReference>
<reference evidence="16 17" key="1">
    <citation type="submission" date="2018-05" db="EMBL/GenBank/DDBJ databases">
        <title>Evolution of GPA BGCs.</title>
        <authorList>
            <person name="Waglechner N."/>
            <person name="Wright G.D."/>
        </authorList>
    </citation>
    <scope>NUCLEOTIDE SEQUENCE [LARGE SCALE GENOMIC DNA]</scope>
    <source>
        <strain evidence="16 17">A82846</strain>
    </source>
</reference>
<keyword evidence="5 13" id="KW-0863">Zinc-finger</keyword>
<dbReference type="PROSITE" id="PS51066">
    <property type="entry name" value="ZF_FPG_2"/>
    <property type="match status" value="1"/>
</dbReference>
<keyword evidence="6" id="KW-0378">Hydrolase</keyword>
<dbReference type="OrthoDB" id="9800855at2"/>
<dbReference type="Gene3D" id="1.10.8.50">
    <property type="match status" value="1"/>
</dbReference>
<dbReference type="PROSITE" id="PS51068">
    <property type="entry name" value="FPG_CAT"/>
    <property type="match status" value="1"/>
</dbReference>
<dbReference type="Proteomes" id="UP000287547">
    <property type="component" value="Unassembled WGS sequence"/>
</dbReference>
<dbReference type="GO" id="GO:0006284">
    <property type="term" value="P:base-excision repair"/>
    <property type="evidence" value="ECO:0007669"/>
    <property type="project" value="InterPro"/>
</dbReference>
<organism evidence="16 17">
    <name type="scientific">Kibdelosporangium aridum</name>
    <dbReference type="NCBI Taxonomy" id="2030"/>
    <lineage>
        <taxon>Bacteria</taxon>
        <taxon>Bacillati</taxon>
        <taxon>Actinomycetota</taxon>
        <taxon>Actinomycetes</taxon>
        <taxon>Pseudonocardiales</taxon>
        <taxon>Pseudonocardiaceae</taxon>
        <taxon>Kibdelosporangium</taxon>
    </lineage>
</organism>
<keyword evidence="4" id="KW-0227">DNA damage</keyword>
<protein>
    <recommendedName>
        <fullName evidence="2">DNA-(apurinic or apyrimidinic site) lyase</fullName>
        <ecNumber evidence="2">4.2.99.18</ecNumber>
    </recommendedName>
</protein>
<dbReference type="InterPro" id="IPR044090">
    <property type="entry name" value="Nei2_N"/>
</dbReference>
<dbReference type="PANTHER" id="PTHR42697">
    <property type="entry name" value="ENDONUCLEASE 8"/>
    <property type="match status" value="1"/>
</dbReference>
<evidence type="ECO:0000256" key="6">
    <source>
        <dbReference type="ARBA" id="ARBA00022801"/>
    </source>
</evidence>
<proteinExistence type="inferred from homology"/>
<dbReference type="EMBL" id="QHKI01000018">
    <property type="protein sequence ID" value="RSM83924.1"/>
    <property type="molecule type" value="Genomic_DNA"/>
</dbReference>
<keyword evidence="8" id="KW-0238">DNA-binding</keyword>
<evidence type="ECO:0000256" key="1">
    <source>
        <dbReference type="ARBA" id="ARBA00009409"/>
    </source>
</evidence>
<evidence type="ECO:0000256" key="2">
    <source>
        <dbReference type="ARBA" id="ARBA00012720"/>
    </source>
</evidence>
<evidence type="ECO:0000259" key="14">
    <source>
        <dbReference type="PROSITE" id="PS51066"/>
    </source>
</evidence>
<dbReference type="GO" id="GO:0140078">
    <property type="term" value="F:class I DNA-(apurinic or apyrimidinic site) endonuclease activity"/>
    <property type="evidence" value="ECO:0007669"/>
    <property type="project" value="UniProtKB-EC"/>
</dbReference>
<dbReference type="RefSeq" id="WP_037254981.1">
    <property type="nucleotide sequence ID" value="NZ_QHKI01000018.1"/>
</dbReference>
<evidence type="ECO:0000256" key="13">
    <source>
        <dbReference type="PROSITE-ProRule" id="PRU00391"/>
    </source>
</evidence>
<dbReference type="InterPro" id="IPR012319">
    <property type="entry name" value="FPG_cat"/>
</dbReference>
<evidence type="ECO:0000256" key="4">
    <source>
        <dbReference type="ARBA" id="ARBA00022763"/>
    </source>
</evidence>